<feature type="transmembrane region" description="Helical" evidence="1">
    <location>
        <begin position="7"/>
        <end position="37"/>
    </location>
</feature>
<dbReference type="AlphaFoldDB" id="A0A7C3VM95"/>
<reference evidence="2" key="1">
    <citation type="journal article" date="2020" name="mSystems">
        <title>Genome- and Community-Level Interaction Insights into Carbon Utilization and Element Cycling Functions of Hydrothermarchaeota in Hydrothermal Sediment.</title>
        <authorList>
            <person name="Zhou Z."/>
            <person name="Liu Y."/>
            <person name="Xu W."/>
            <person name="Pan J."/>
            <person name="Luo Z.H."/>
            <person name="Li M."/>
        </authorList>
    </citation>
    <scope>NUCLEOTIDE SEQUENCE [LARGE SCALE GENOMIC DNA]</scope>
    <source>
        <strain evidence="2">SpSt-374</strain>
    </source>
</reference>
<organism evidence="2">
    <name type="scientific">Planktothricoides sp. SpSt-374</name>
    <dbReference type="NCBI Taxonomy" id="2282167"/>
    <lineage>
        <taxon>Bacteria</taxon>
        <taxon>Bacillati</taxon>
        <taxon>Cyanobacteriota</taxon>
        <taxon>Cyanophyceae</taxon>
        <taxon>Oscillatoriophycideae</taxon>
        <taxon>Oscillatoriales</taxon>
        <taxon>Oscillatoriaceae</taxon>
        <taxon>Planktothricoides</taxon>
    </lineage>
</organism>
<protein>
    <submittedName>
        <fullName evidence="2">Uncharacterized protein</fullName>
    </submittedName>
</protein>
<keyword evidence="1" id="KW-0812">Transmembrane</keyword>
<feature type="transmembrane region" description="Helical" evidence="1">
    <location>
        <begin position="71"/>
        <end position="99"/>
    </location>
</feature>
<feature type="transmembrane region" description="Helical" evidence="1">
    <location>
        <begin position="111"/>
        <end position="135"/>
    </location>
</feature>
<evidence type="ECO:0000256" key="1">
    <source>
        <dbReference type="SAM" id="Phobius"/>
    </source>
</evidence>
<evidence type="ECO:0000313" key="2">
    <source>
        <dbReference type="EMBL" id="HGG01258.1"/>
    </source>
</evidence>
<accession>A0A7C3VM95</accession>
<gene>
    <name evidence="2" type="ORF">ENR15_11565</name>
</gene>
<name>A0A7C3VM95_9CYAN</name>
<keyword evidence="1" id="KW-1133">Transmembrane helix</keyword>
<dbReference type="EMBL" id="DSPX01000119">
    <property type="protein sequence ID" value="HGG01258.1"/>
    <property type="molecule type" value="Genomic_DNA"/>
</dbReference>
<proteinExistence type="predicted"/>
<comment type="caution">
    <text evidence="2">The sequence shown here is derived from an EMBL/GenBank/DDBJ whole genome shotgun (WGS) entry which is preliminary data.</text>
</comment>
<feature type="transmembrane region" description="Helical" evidence="1">
    <location>
        <begin position="43"/>
        <end position="64"/>
    </location>
</feature>
<sequence>MPTVTNIWILLAVAIAVAVVAGSMVTMTTFTAIGAFFYGYSTLPLAVSLGSSLFIIGAGALPLARTLKGKPILAVVIAVVGAAAAVGAIAIAGTAITGFFSGNEKDIVKGIIAIGIAIIYAGLAIGGLVFTFNIIRNAGGSGG</sequence>
<keyword evidence="1" id="KW-0472">Membrane</keyword>